<dbReference type="AlphaFoldDB" id="A0A934UQ29"/>
<evidence type="ECO:0000256" key="1">
    <source>
        <dbReference type="ARBA" id="ARBA00022516"/>
    </source>
</evidence>
<evidence type="ECO:0000256" key="7">
    <source>
        <dbReference type="ARBA" id="ARBA00023160"/>
    </source>
</evidence>
<accession>A0A934UQ29</accession>
<comment type="caution">
    <text evidence="10">The sequence shown here is derived from an EMBL/GenBank/DDBJ whole genome shotgun (WGS) entry which is preliminary data.</text>
</comment>
<dbReference type="InterPro" id="IPR037143">
    <property type="entry name" value="4-PPantetheinyl_Trfase_dom_sf"/>
</dbReference>
<evidence type="ECO:0000256" key="6">
    <source>
        <dbReference type="ARBA" id="ARBA00023098"/>
    </source>
</evidence>
<keyword evidence="6 8" id="KW-0443">Lipid metabolism</keyword>
<sequence>MHSQQLIQSLSSQMPARPSGVVRLGIDLVHIPRIEQSLAEFGNAFARKLFADGEIAYCEGSPHDRAQRYAARFAAKEAAIKALALSEAGISWRDIEVVRADDGACSLELHGRVLSIAREQRIARCIVCLSHDGEYAAAVVAALSDTAEPPP</sequence>
<gene>
    <name evidence="8 10" type="primary">acpS</name>
    <name evidence="10" type="ORF">I8E28_06245</name>
</gene>
<evidence type="ECO:0000256" key="8">
    <source>
        <dbReference type="HAMAP-Rule" id="MF_00101"/>
    </source>
</evidence>
<dbReference type="GO" id="GO:0006633">
    <property type="term" value="P:fatty acid biosynthetic process"/>
    <property type="evidence" value="ECO:0007669"/>
    <property type="project" value="UniProtKB-UniRule"/>
</dbReference>
<name>A0A934UQ29_9BURK</name>
<dbReference type="RefSeq" id="WP_200787133.1">
    <property type="nucleotide sequence ID" value="NZ_JAEDAO010000001.1"/>
</dbReference>
<protein>
    <recommendedName>
        <fullName evidence="8">Holo-[acyl-carrier-protein] synthase</fullName>
        <shortName evidence="8">Holo-ACP synthase</shortName>
        <ecNumber evidence="8">2.7.8.7</ecNumber>
    </recommendedName>
    <alternativeName>
        <fullName evidence="8">4'-phosphopantetheinyl transferase AcpS</fullName>
    </alternativeName>
</protein>
<reference evidence="10" key="1">
    <citation type="submission" date="2020-12" db="EMBL/GenBank/DDBJ databases">
        <title>Ramlibacter sp. nov., isolated from a freshwater alga, Cryptomonas.</title>
        <authorList>
            <person name="Kim H.M."/>
            <person name="Jeon C.O."/>
        </authorList>
    </citation>
    <scope>NUCLEOTIDE SEQUENCE</scope>
    <source>
        <strain evidence="10">CrO1</strain>
    </source>
</reference>
<keyword evidence="3 8" id="KW-0479">Metal-binding</keyword>
<dbReference type="HAMAP" id="MF_00101">
    <property type="entry name" value="AcpS"/>
    <property type="match status" value="1"/>
</dbReference>
<evidence type="ECO:0000313" key="11">
    <source>
        <dbReference type="Proteomes" id="UP000617041"/>
    </source>
</evidence>
<comment type="catalytic activity">
    <reaction evidence="8">
        <text>apo-[ACP] + CoA = holo-[ACP] + adenosine 3',5'-bisphosphate + H(+)</text>
        <dbReference type="Rhea" id="RHEA:12068"/>
        <dbReference type="Rhea" id="RHEA-COMP:9685"/>
        <dbReference type="Rhea" id="RHEA-COMP:9690"/>
        <dbReference type="ChEBI" id="CHEBI:15378"/>
        <dbReference type="ChEBI" id="CHEBI:29999"/>
        <dbReference type="ChEBI" id="CHEBI:57287"/>
        <dbReference type="ChEBI" id="CHEBI:58343"/>
        <dbReference type="ChEBI" id="CHEBI:64479"/>
        <dbReference type="EC" id="2.7.8.7"/>
    </reaction>
</comment>
<dbReference type="GO" id="GO:0008897">
    <property type="term" value="F:holo-[acyl-carrier-protein] synthase activity"/>
    <property type="evidence" value="ECO:0007669"/>
    <property type="project" value="UniProtKB-UniRule"/>
</dbReference>
<dbReference type="InterPro" id="IPR004568">
    <property type="entry name" value="Ppantetheine-prot_Trfase_dom"/>
</dbReference>
<dbReference type="SUPFAM" id="SSF56214">
    <property type="entry name" value="4'-phosphopantetheinyl transferase"/>
    <property type="match status" value="1"/>
</dbReference>
<dbReference type="EMBL" id="JAEDAO010000001">
    <property type="protein sequence ID" value="MBK0392184.1"/>
    <property type="molecule type" value="Genomic_DNA"/>
</dbReference>
<organism evidence="10 11">
    <name type="scientific">Ramlibacter algicola</name>
    <dbReference type="NCBI Taxonomy" id="2795217"/>
    <lineage>
        <taxon>Bacteria</taxon>
        <taxon>Pseudomonadati</taxon>
        <taxon>Pseudomonadota</taxon>
        <taxon>Betaproteobacteria</taxon>
        <taxon>Burkholderiales</taxon>
        <taxon>Comamonadaceae</taxon>
        <taxon>Ramlibacter</taxon>
    </lineage>
</organism>
<comment type="function">
    <text evidence="8">Transfers the 4'-phosphopantetheine moiety from coenzyme A to a Ser of acyl-carrier-protein.</text>
</comment>
<keyword evidence="4 8" id="KW-0276">Fatty acid metabolism</keyword>
<evidence type="ECO:0000256" key="2">
    <source>
        <dbReference type="ARBA" id="ARBA00022679"/>
    </source>
</evidence>
<proteinExistence type="inferred from homology"/>
<dbReference type="EC" id="2.7.8.7" evidence="8"/>
<dbReference type="Gene3D" id="3.90.470.20">
    <property type="entry name" value="4'-phosphopantetheinyl transferase domain"/>
    <property type="match status" value="1"/>
</dbReference>
<dbReference type="GO" id="GO:0000287">
    <property type="term" value="F:magnesium ion binding"/>
    <property type="evidence" value="ECO:0007669"/>
    <property type="project" value="UniProtKB-UniRule"/>
</dbReference>
<keyword evidence="7 8" id="KW-0275">Fatty acid biosynthesis</keyword>
<feature type="binding site" evidence="8">
    <location>
        <position position="77"/>
    </location>
    <ligand>
        <name>Mg(2+)</name>
        <dbReference type="ChEBI" id="CHEBI:18420"/>
    </ligand>
</feature>
<comment type="cofactor">
    <cofactor evidence="8">
        <name>Mg(2+)</name>
        <dbReference type="ChEBI" id="CHEBI:18420"/>
    </cofactor>
</comment>
<dbReference type="NCBIfam" id="TIGR00556">
    <property type="entry name" value="pantethn_trn"/>
    <property type="match status" value="1"/>
</dbReference>
<keyword evidence="2 8" id="KW-0808">Transferase</keyword>
<keyword evidence="11" id="KW-1185">Reference proteome</keyword>
<evidence type="ECO:0000256" key="3">
    <source>
        <dbReference type="ARBA" id="ARBA00022723"/>
    </source>
</evidence>
<comment type="similarity">
    <text evidence="8">Belongs to the P-Pant transferase superfamily. AcpS family.</text>
</comment>
<keyword evidence="5 8" id="KW-0460">Magnesium</keyword>
<evidence type="ECO:0000313" key="10">
    <source>
        <dbReference type="EMBL" id="MBK0392184.1"/>
    </source>
</evidence>
<evidence type="ECO:0000256" key="5">
    <source>
        <dbReference type="ARBA" id="ARBA00022842"/>
    </source>
</evidence>
<keyword evidence="8" id="KW-0963">Cytoplasm</keyword>
<feature type="domain" description="4'-phosphopantetheinyl transferase" evidence="9">
    <location>
        <begin position="24"/>
        <end position="138"/>
    </location>
</feature>
<dbReference type="InterPro" id="IPR002582">
    <property type="entry name" value="ACPS"/>
</dbReference>
<comment type="subcellular location">
    <subcellularLocation>
        <location evidence="8">Cytoplasm</location>
    </subcellularLocation>
</comment>
<dbReference type="GO" id="GO:0005737">
    <property type="term" value="C:cytoplasm"/>
    <property type="evidence" value="ECO:0007669"/>
    <property type="project" value="UniProtKB-SubCell"/>
</dbReference>
<feature type="binding site" evidence="8">
    <location>
        <position position="27"/>
    </location>
    <ligand>
        <name>Mg(2+)</name>
        <dbReference type="ChEBI" id="CHEBI:18420"/>
    </ligand>
</feature>
<dbReference type="Pfam" id="PF01648">
    <property type="entry name" value="ACPS"/>
    <property type="match status" value="1"/>
</dbReference>
<evidence type="ECO:0000256" key="4">
    <source>
        <dbReference type="ARBA" id="ARBA00022832"/>
    </source>
</evidence>
<dbReference type="Proteomes" id="UP000617041">
    <property type="component" value="Unassembled WGS sequence"/>
</dbReference>
<dbReference type="NCBIfam" id="TIGR00516">
    <property type="entry name" value="acpS"/>
    <property type="match status" value="1"/>
</dbReference>
<keyword evidence="1 8" id="KW-0444">Lipid biosynthesis</keyword>
<dbReference type="InterPro" id="IPR008278">
    <property type="entry name" value="4-PPantetheinyl_Trfase_dom"/>
</dbReference>
<evidence type="ECO:0000259" key="9">
    <source>
        <dbReference type="Pfam" id="PF01648"/>
    </source>
</evidence>